<name>A0A6I6FI47_9ACTN</name>
<accession>A0A6I6FI47</accession>
<feature type="compositionally biased region" description="Basic residues" evidence="1">
    <location>
        <begin position="102"/>
        <end position="113"/>
    </location>
</feature>
<organism evidence="2 3">
    <name type="scientific">Streptomyces ficellus</name>
    <dbReference type="NCBI Taxonomy" id="1977088"/>
    <lineage>
        <taxon>Bacteria</taxon>
        <taxon>Bacillati</taxon>
        <taxon>Actinomycetota</taxon>
        <taxon>Actinomycetes</taxon>
        <taxon>Kitasatosporales</taxon>
        <taxon>Streptomycetaceae</taxon>
        <taxon>Streptomyces</taxon>
    </lineage>
</organism>
<evidence type="ECO:0000256" key="1">
    <source>
        <dbReference type="SAM" id="MobiDB-lite"/>
    </source>
</evidence>
<dbReference type="OrthoDB" id="4328279at2"/>
<feature type="region of interest" description="Disordered" evidence="1">
    <location>
        <begin position="99"/>
        <end position="133"/>
    </location>
</feature>
<dbReference type="EMBL" id="CP034279">
    <property type="protein sequence ID" value="QGV78745.1"/>
    <property type="molecule type" value="Genomic_DNA"/>
</dbReference>
<gene>
    <name evidence="2" type="ORF">EIZ62_11165</name>
</gene>
<protein>
    <submittedName>
        <fullName evidence="2">Uncharacterized protein</fullName>
    </submittedName>
</protein>
<dbReference type="Proteomes" id="UP000422572">
    <property type="component" value="Chromosome"/>
</dbReference>
<reference evidence="2 3" key="1">
    <citation type="submission" date="2018-12" db="EMBL/GenBank/DDBJ databases">
        <title>Complete genome sequence of Streptomyces ficellus NRRL8067, the producer of ficellomycin, feldamycin and nojirimycin.</title>
        <authorList>
            <person name="Zhang H."/>
            <person name="Yue R."/>
            <person name="Liu Y."/>
            <person name="Li M."/>
            <person name="Mu H."/>
            <person name="Zhang J."/>
        </authorList>
    </citation>
    <scope>NUCLEOTIDE SEQUENCE [LARGE SCALE GENOMIC DNA]</scope>
    <source>
        <strain evidence="2 3">NRRL 8067</strain>
    </source>
</reference>
<proteinExistence type="predicted"/>
<evidence type="ECO:0000313" key="2">
    <source>
        <dbReference type="EMBL" id="QGV78745.1"/>
    </source>
</evidence>
<sequence>MRTTTGGIGREPGMLIRMRVVSVVSVLGSSGSAAAPAPSSVASCVGCSDGYWRDPYGGVPEGYAAPPRPWGPEDELSVSRLKAGSPGWLRRPLLHVRALGGAHHHTGHRRRVSHDRANPIGHSGPSQGTSHAG</sequence>
<evidence type="ECO:0000313" key="3">
    <source>
        <dbReference type="Proteomes" id="UP000422572"/>
    </source>
</evidence>
<keyword evidence="3" id="KW-1185">Reference proteome</keyword>
<dbReference type="AlphaFoldDB" id="A0A6I6FI47"/>
<feature type="compositionally biased region" description="Polar residues" evidence="1">
    <location>
        <begin position="124"/>
        <end position="133"/>
    </location>
</feature>
<dbReference type="KEGG" id="sfic:EIZ62_11165"/>